<reference evidence="1 2" key="1">
    <citation type="submission" date="2018-11" db="EMBL/GenBank/DDBJ databases">
        <authorList>
            <person name="Stevens M.J."/>
            <person name="Cernela N."/>
            <person name="Spoerry Serrano N."/>
            <person name="Schmitt S."/>
            <person name="Schrenzel J."/>
            <person name="Stephan R."/>
        </authorList>
    </citation>
    <scope>NUCLEOTIDE SEQUENCE [LARGE SCALE GENOMIC DNA]</scope>
    <source>
        <strain evidence="1 2">SS1014</strain>
    </source>
</reference>
<name>A0A3R8R501_STRSU</name>
<dbReference type="Proteomes" id="UP000273973">
    <property type="component" value="Unassembled WGS sequence"/>
</dbReference>
<reference evidence="1 2" key="2">
    <citation type="submission" date="2018-12" db="EMBL/GenBank/DDBJ databases">
        <title>Whole-genome sequences of fifteen clinical Streptococcus suis strains isolated from pigs between 2006 and 2018.</title>
        <authorList>
            <person name="Stevens M.J.A."/>
            <person name="Cernela N."/>
            <person name="Spoerry Serrano N."/>
            <person name="Schmitt S."/>
            <person name="Schrenzel J."/>
            <person name="Stephan R."/>
        </authorList>
    </citation>
    <scope>NUCLEOTIDE SEQUENCE [LARGE SCALE GENOMIC DNA]</scope>
    <source>
        <strain evidence="1 2">SS1014</strain>
    </source>
</reference>
<protein>
    <submittedName>
        <fullName evidence="1">Uncharacterized protein</fullName>
    </submittedName>
</protein>
<evidence type="ECO:0000313" key="1">
    <source>
        <dbReference type="EMBL" id="RRR50373.1"/>
    </source>
</evidence>
<sequence length="87" mass="10186">MNKRMKKKRELIEQVQGTKEAVDIALNIINSLLDENAKQANEISELRSTVERNAQATNSRFDYLEMKVADKVSKKSWFSRKQRRKVC</sequence>
<evidence type="ECO:0000313" key="2">
    <source>
        <dbReference type="Proteomes" id="UP000273973"/>
    </source>
</evidence>
<organism evidence="1 2">
    <name type="scientific">Streptococcus suis</name>
    <dbReference type="NCBI Taxonomy" id="1307"/>
    <lineage>
        <taxon>Bacteria</taxon>
        <taxon>Bacillati</taxon>
        <taxon>Bacillota</taxon>
        <taxon>Bacilli</taxon>
        <taxon>Lactobacillales</taxon>
        <taxon>Streptococcaceae</taxon>
        <taxon>Streptococcus</taxon>
    </lineage>
</organism>
<dbReference type="EMBL" id="RSDG01000001">
    <property type="protein sequence ID" value="RRR50373.1"/>
    <property type="molecule type" value="Genomic_DNA"/>
</dbReference>
<gene>
    <name evidence="1" type="ORF">EJA00_00060</name>
</gene>
<dbReference type="AlphaFoldDB" id="A0A3R8R501"/>
<dbReference type="RefSeq" id="WP_125183252.1">
    <property type="nucleotide sequence ID" value="NZ_RSDG01000001.1"/>
</dbReference>
<proteinExistence type="predicted"/>
<accession>A0A3R8R501</accession>
<comment type="caution">
    <text evidence="1">The sequence shown here is derived from an EMBL/GenBank/DDBJ whole genome shotgun (WGS) entry which is preliminary data.</text>
</comment>